<keyword evidence="3" id="KW-1185">Reference proteome</keyword>
<name>A0A2C7A939_9PROT</name>
<dbReference type="OrthoDB" id="7238679at2"/>
<proteinExistence type="predicted"/>
<dbReference type="AlphaFoldDB" id="A0A2C7A939"/>
<evidence type="ECO:0000313" key="2">
    <source>
        <dbReference type="EMBL" id="PHK93564.1"/>
    </source>
</evidence>
<dbReference type="EMBL" id="PDNU01000042">
    <property type="protein sequence ID" value="PHK93564.1"/>
    <property type="molecule type" value="Genomic_DNA"/>
</dbReference>
<feature type="transmembrane region" description="Helical" evidence="1">
    <location>
        <begin position="98"/>
        <end position="118"/>
    </location>
</feature>
<evidence type="ECO:0000256" key="1">
    <source>
        <dbReference type="SAM" id="Phobius"/>
    </source>
</evidence>
<comment type="caution">
    <text evidence="2">The sequence shown here is derived from an EMBL/GenBank/DDBJ whole genome shotgun (WGS) entry which is preliminary data.</text>
</comment>
<evidence type="ECO:0000313" key="3">
    <source>
        <dbReference type="Proteomes" id="UP000223527"/>
    </source>
</evidence>
<protein>
    <recommendedName>
        <fullName evidence="4">Glycosyltransferase RgtA/B/C/D-like domain-containing protein</fullName>
    </recommendedName>
</protein>
<evidence type="ECO:0008006" key="4">
    <source>
        <dbReference type="Google" id="ProtNLM"/>
    </source>
</evidence>
<feature type="transmembrane region" description="Helical" evidence="1">
    <location>
        <begin position="124"/>
        <end position="142"/>
    </location>
</feature>
<keyword evidence="1" id="KW-1133">Transmembrane helix</keyword>
<keyword evidence="1" id="KW-0812">Transmembrane</keyword>
<accession>A0A2C7A939</accession>
<feature type="transmembrane region" description="Helical" evidence="1">
    <location>
        <begin position="69"/>
        <end position="86"/>
    </location>
</feature>
<dbReference type="RefSeq" id="WP_099096904.1">
    <property type="nucleotide sequence ID" value="NZ_PDNU01000042.1"/>
</dbReference>
<organism evidence="2 3">
    <name type="scientific">Teichococcus rhizosphaerae</name>
    <dbReference type="NCBI Taxonomy" id="1335062"/>
    <lineage>
        <taxon>Bacteria</taxon>
        <taxon>Pseudomonadati</taxon>
        <taxon>Pseudomonadota</taxon>
        <taxon>Alphaproteobacteria</taxon>
        <taxon>Acetobacterales</taxon>
        <taxon>Roseomonadaceae</taxon>
        <taxon>Roseomonas</taxon>
    </lineage>
</organism>
<keyword evidence="1" id="KW-0472">Membrane</keyword>
<feature type="transmembrane region" description="Helical" evidence="1">
    <location>
        <begin position="149"/>
        <end position="181"/>
    </location>
</feature>
<feature type="transmembrane region" description="Helical" evidence="1">
    <location>
        <begin position="436"/>
        <end position="453"/>
    </location>
</feature>
<reference evidence="2 3" key="1">
    <citation type="submission" date="2017-10" db="EMBL/GenBank/DDBJ databases">
        <authorList>
            <person name="Banno H."/>
            <person name="Chua N.-H."/>
        </authorList>
    </citation>
    <scope>NUCLEOTIDE SEQUENCE [LARGE SCALE GENOMIC DNA]</scope>
    <source>
        <strain evidence="2 3">YW11</strain>
    </source>
</reference>
<feature type="transmembrane region" description="Helical" evidence="1">
    <location>
        <begin position="367"/>
        <end position="386"/>
    </location>
</feature>
<sequence>MRGAAWPPRLLALLAAVPLLVWPAFLNRYPLLFSDTGAFLAQTVEPLMIWDKPWIYGPLLHLFHWERTLWAPLLAQGLVLSHLLWLTQRVLRGTATPAAHLLLAASLAALTALPWVAALLMPDVLAPVVVLALFLLGFAPPGRLSRGEALYLSVLAGLCIAAHLSHLPLALALLVLVALYARALWPVLQVAAPLLLAVLLLLGTNAVGHGRASLSPYGATFLLARLIGDGPAARTIAARCPASGWYLCGWAGRLPEDSDVFLWHPDSPVNRDAQGRSRFLGGMMLAEEARAIIGETLRREPFAVIRAGLGNAATQLLMAGVGDTLSRQALGDAVRPRLAQAFPPAELGAHDAAAQARDRLPALAAPFLWPHGPVLVLGALGLLAAWRRLARPGTLPEAERRLRLAFVLALLVGVSGNALATGALSKPHHRYQARIAWLMPFGVLLLALPGRGIPDTARARPSA</sequence>
<gene>
    <name evidence="2" type="ORF">CR162_17935</name>
</gene>
<feature type="transmembrane region" description="Helical" evidence="1">
    <location>
        <begin position="406"/>
        <end position="424"/>
    </location>
</feature>
<feature type="transmembrane region" description="Helical" evidence="1">
    <location>
        <begin position="187"/>
        <end position="207"/>
    </location>
</feature>
<dbReference type="Proteomes" id="UP000223527">
    <property type="component" value="Unassembled WGS sequence"/>
</dbReference>